<evidence type="ECO:0000313" key="1">
    <source>
        <dbReference type="EMBL" id="CAB4136781.1"/>
    </source>
</evidence>
<proteinExistence type="predicted"/>
<reference evidence="1" key="1">
    <citation type="submission" date="2020-04" db="EMBL/GenBank/DDBJ databases">
        <authorList>
            <person name="Chiriac C."/>
            <person name="Salcher M."/>
            <person name="Ghai R."/>
            <person name="Kavagutti S V."/>
        </authorList>
    </citation>
    <scope>NUCLEOTIDE SEQUENCE</scope>
</reference>
<sequence>MRHVVVAAQFKGLKMTQIDALTQCLILALTAPNDKKADQASELAEKIARGLSVDQVEACKFEALEFVGLE</sequence>
<dbReference type="EMBL" id="LR796323">
    <property type="protein sequence ID" value="CAB4136781.1"/>
    <property type="molecule type" value="Genomic_DNA"/>
</dbReference>
<protein>
    <submittedName>
        <fullName evidence="1">Uncharacterized protein</fullName>
    </submittedName>
</protein>
<organism evidence="1">
    <name type="scientific">uncultured Caudovirales phage</name>
    <dbReference type="NCBI Taxonomy" id="2100421"/>
    <lineage>
        <taxon>Viruses</taxon>
        <taxon>Duplodnaviria</taxon>
        <taxon>Heunggongvirae</taxon>
        <taxon>Uroviricota</taxon>
        <taxon>Caudoviricetes</taxon>
        <taxon>Peduoviridae</taxon>
        <taxon>Maltschvirus</taxon>
        <taxon>Maltschvirus maltsch</taxon>
    </lineage>
</organism>
<name>A0A6J5LRC9_9CAUD</name>
<accession>A0A6J5LRC9</accession>
<gene>
    <name evidence="1" type="ORF">UFOVP307_50</name>
</gene>